<dbReference type="Proteomes" id="UP000612055">
    <property type="component" value="Unassembled WGS sequence"/>
</dbReference>
<protein>
    <submittedName>
        <fullName evidence="2">Uncharacterized protein</fullName>
    </submittedName>
</protein>
<feature type="region of interest" description="Disordered" evidence="1">
    <location>
        <begin position="1"/>
        <end position="23"/>
    </location>
</feature>
<name>A0A835XZ35_9CHLO</name>
<sequence length="148" mass="15703">MPALGVARRPWPDRNETAVQDGSARPFRRALPASCGQCCGRRQRLTPAHAIALARSERWDADGRRALLRPRRAASEGGGAPAWGGRGPARAGPWQGAHPAVAARPLAAWVRRRAEPSGAVRRPSAGLGFTGSGSSRPRHPRAFLPDAA</sequence>
<feature type="compositionally biased region" description="Gly residues" evidence="1">
    <location>
        <begin position="76"/>
        <end position="87"/>
    </location>
</feature>
<dbReference type="AlphaFoldDB" id="A0A835XZ35"/>
<keyword evidence="3" id="KW-1185">Reference proteome</keyword>
<feature type="region of interest" description="Disordered" evidence="1">
    <location>
        <begin position="70"/>
        <end position="98"/>
    </location>
</feature>
<organism evidence="2 3">
    <name type="scientific">Edaphochlamys debaryana</name>
    <dbReference type="NCBI Taxonomy" id="47281"/>
    <lineage>
        <taxon>Eukaryota</taxon>
        <taxon>Viridiplantae</taxon>
        <taxon>Chlorophyta</taxon>
        <taxon>core chlorophytes</taxon>
        <taxon>Chlorophyceae</taxon>
        <taxon>CS clade</taxon>
        <taxon>Chlamydomonadales</taxon>
        <taxon>Chlamydomonadales incertae sedis</taxon>
        <taxon>Edaphochlamys</taxon>
    </lineage>
</organism>
<feature type="compositionally biased region" description="Low complexity" evidence="1">
    <location>
        <begin position="88"/>
        <end position="98"/>
    </location>
</feature>
<evidence type="ECO:0000313" key="2">
    <source>
        <dbReference type="EMBL" id="KAG2492871.1"/>
    </source>
</evidence>
<evidence type="ECO:0000256" key="1">
    <source>
        <dbReference type="SAM" id="MobiDB-lite"/>
    </source>
</evidence>
<comment type="caution">
    <text evidence="2">The sequence shown here is derived from an EMBL/GenBank/DDBJ whole genome shotgun (WGS) entry which is preliminary data.</text>
</comment>
<accession>A0A835XZ35</accession>
<gene>
    <name evidence="2" type="ORF">HYH03_008786</name>
</gene>
<evidence type="ECO:0000313" key="3">
    <source>
        <dbReference type="Proteomes" id="UP000612055"/>
    </source>
</evidence>
<reference evidence="2" key="1">
    <citation type="journal article" date="2020" name="bioRxiv">
        <title>Comparative genomics of Chlamydomonas.</title>
        <authorList>
            <person name="Craig R.J."/>
            <person name="Hasan A.R."/>
            <person name="Ness R.W."/>
            <person name="Keightley P.D."/>
        </authorList>
    </citation>
    <scope>NUCLEOTIDE SEQUENCE</scope>
    <source>
        <strain evidence="2">CCAP 11/70</strain>
    </source>
</reference>
<proteinExistence type="predicted"/>
<feature type="region of interest" description="Disordered" evidence="1">
    <location>
        <begin position="113"/>
        <end position="148"/>
    </location>
</feature>
<dbReference type="EMBL" id="JAEHOE010000041">
    <property type="protein sequence ID" value="KAG2492871.1"/>
    <property type="molecule type" value="Genomic_DNA"/>
</dbReference>